<sequence>MKIGSWKFRSQNLFITISLLLPILTAEAVEVPDYTLEQVVIFSRHGLRAPLATPSSTLGQLTSHQWPLLDTKASYLTTKGGVLESYFGHYIQEWLVDNQLLDDKKCPTEKDIFFYANSMQRTIATAQYLALGAYPGCNVFVYHKEKMNTMDALFSLNIRDDSEQFKQQAIASINQNAGENGINGLNQRLQSIYQKMEQIIDYQGSVSCEGIEQCHLTNLDTNIRLVAGEEPGITGPLRIGTSLADAFILQYYEGIPLKKIAWGNIDSVDELKQLVSIKEYYNSIVFGAPVIANYVTKNLLSYIYDSFAESSVRPKVTVLVGHDSNIASLLSALQVKPYHLPNQFETTPIGGKLFFERWKDNQTGKQLMKIEYIYQSTEQIINMAILNRHNPPQVVTLQLTDCPTDQQGFCDYETFKTQLERLIQ</sequence>
<dbReference type="SUPFAM" id="SSF53254">
    <property type="entry name" value="Phosphoglycerate mutase-like"/>
    <property type="match status" value="1"/>
</dbReference>
<evidence type="ECO:0000256" key="1">
    <source>
        <dbReference type="ARBA" id="ARBA00005375"/>
    </source>
</evidence>
<dbReference type="EC" id="3.1.3.8" evidence="2"/>
<comment type="caution">
    <text evidence="2">The sequence shown here is derived from an EMBL/GenBank/DDBJ whole genome shotgun (WGS) entry which is preliminary data.</text>
</comment>
<comment type="similarity">
    <text evidence="1">Belongs to the histidine acid phosphatase family.</text>
</comment>
<dbReference type="InterPro" id="IPR000560">
    <property type="entry name" value="His_Pase_clade-2"/>
</dbReference>
<dbReference type="CDD" id="cd07061">
    <property type="entry name" value="HP_HAP_like"/>
    <property type="match status" value="1"/>
</dbReference>
<protein>
    <submittedName>
        <fullName evidence="2">Bifunctional glucose-1-phosphatase/inositol phosphatase</fullName>
        <ecNumber evidence="2">3.1.3.10</ecNumber>
        <ecNumber evidence="2">3.1.3.8</ecNumber>
    </submittedName>
</protein>
<dbReference type="InterPro" id="IPR050645">
    <property type="entry name" value="Histidine_acid_phosphatase"/>
</dbReference>
<keyword evidence="3" id="KW-1185">Reference proteome</keyword>
<keyword evidence="2" id="KW-0378">Hydrolase</keyword>
<name>A0ABR7QYE1_9GAMM</name>
<dbReference type="InterPro" id="IPR029033">
    <property type="entry name" value="His_PPase_superfam"/>
</dbReference>
<proteinExistence type="inferred from homology"/>
<dbReference type="GO" id="GO:0008877">
    <property type="term" value="F:glucose-1-phosphatase activity"/>
    <property type="evidence" value="ECO:0007669"/>
    <property type="project" value="UniProtKB-EC"/>
</dbReference>
<dbReference type="GO" id="GO:0016158">
    <property type="term" value="F:inositol hexakisphosphate 3-phosphatase activity"/>
    <property type="evidence" value="ECO:0007669"/>
    <property type="project" value="UniProtKB-EC"/>
</dbReference>
<dbReference type="EC" id="3.1.3.10" evidence="2"/>
<dbReference type="EMBL" id="JABURY010000015">
    <property type="protein sequence ID" value="MBC9130983.1"/>
    <property type="molecule type" value="Genomic_DNA"/>
</dbReference>
<dbReference type="InterPro" id="IPR033379">
    <property type="entry name" value="Acid_Pase_AS"/>
</dbReference>
<dbReference type="PROSITE" id="PS00778">
    <property type="entry name" value="HIS_ACID_PHOSPHAT_2"/>
    <property type="match status" value="1"/>
</dbReference>
<evidence type="ECO:0000313" key="2">
    <source>
        <dbReference type="EMBL" id="MBC9130983.1"/>
    </source>
</evidence>
<dbReference type="Proteomes" id="UP000651208">
    <property type="component" value="Unassembled WGS sequence"/>
</dbReference>
<evidence type="ECO:0000313" key="3">
    <source>
        <dbReference type="Proteomes" id="UP000651208"/>
    </source>
</evidence>
<accession>A0ABR7QYE1</accession>
<dbReference type="Gene3D" id="3.40.50.1240">
    <property type="entry name" value="Phosphoglycerate mutase-like"/>
    <property type="match status" value="2"/>
</dbReference>
<dbReference type="RefSeq" id="WP_187755422.1">
    <property type="nucleotide sequence ID" value="NZ_JABURY010000015.1"/>
</dbReference>
<gene>
    <name evidence="2" type="primary">agp</name>
    <name evidence="2" type="ORF">FcAc13_06620</name>
</gene>
<dbReference type="NCBIfam" id="NF007553">
    <property type="entry name" value="PRK10173.1"/>
    <property type="match status" value="1"/>
</dbReference>
<organism evidence="2 3">
    <name type="scientific">Frischella japonica</name>
    <dbReference type="NCBI Taxonomy" id="2741544"/>
    <lineage>
        <taxon>Bacteria</taxon>
        <taxon>Pseudomonadati</taxon>
        <taxon>Pseudomonadota</taxon>
        <taxon>Gammaproteobacteria</taxon>
        <taxon>Orbales</taxon>
        <taxon>Orbaceae</taxon>
        <taxon>Frischella</taxon>
    </lineage>
</organism>
<dbReference type="PANTHER" id="PTHR11567:SF135">
    <property type="entry name" value="GLUCOSE-1-PHOSPHATASE"/>
    <property type="match status" value="1"/>
</dbReference>
<dbReference type="PANTHER" id="PTHR11567">
    <property type="entry name" value="ACID PHOSPHATASE-RELATED"/>
    <property type="match status" value="1"/>
</dbReference>
<reference evidence="2 3" key="1">
    <citation type="submission" date="2020-06" db="EMBL/GenBank/DDBJ databases">
        <title>Frischella cerana isolated from Apis cerana gut homogenate.</title>
        <authorList>
            <person name="Wolter L.A."/>
            <person name="Suenami S."/>
            <person name="Miyazaki R."/>
        </authorList>
    </citation>
    <scope>NUCLEOTIDE SEQUENCE [LARGE SCALE GENOMIC DNA]</scope>
    <source>
        <strain evidence="2 3">Ac13</strain>
    </source>
</reference>
<dbReference type="Pfam" id="PF00328">
    <property type="entry name" value="His_Phos_2"/>
    <property type="match status" value="1"/>
</dbReference>